<dbReference type="SUPFAM" id="SSF52833">
    <property type="entry name" value="Thioredoxin-like"/>
    <property type="match status" value="1"/>
</dbReference>
<evidence type="ECO:0000313" key="8">
    <source>
        <dbReference type="EMBL" id="MFC0524574.1"/>
    </source>
</evidence>
<comment type="caution">
    <text evidence="8">The sequence shown here is derived from an EMBL/GenBank/DDBJ whole genome shotgun (WGS) entry which is preliminary data.</text>
</comment>
<reference evidence="8 9" key="1">
    <citation type="submission" date="2024-09" db="EMBL/GenBank/DDBJ databases">
        <authorList>
            <person name="Sun Q."/>
            <person name="Mori K."/>
        </authorList>
    </citation>
    <scope>NUCLEOTIDE SEQUENCE [LARGE SCALE GENOMIC DNA]</scope>
    <source>
        <strain evidence="8 9">NCAIM B.02529</strain>
    </source>
</reference>
<evidence type="ECO:0000256" key="3">
    <source>
        <dbReference type="ARBA" id="ARBA00023002"/>
    </source>
</evidence>
<feature type="transmembrane region" description="Helical" evidence="6">
    <location>
        <begin position="12"/>
        <end position="30"/>
    </location>
</feature>
<dbReference type="EMBL" id="JBHLTP010000011">
    <property type="protein sequence ID" value="MFC0524574.1"/>
    <property type="molecule type" value="Genomic_DNA"/>
</dbReference>
<keyword evidence="2" id="KW-0732">Signal</keyword>
<keyword evidence="6" id="KW-0472">Membrane</keyword>
<evidence type="ECO:0000256" key="6">
    <source>
        <dbReference type="SAM" id="Phobius"/>
    </source>
</evidence>
<dbReference type="Pfam" id="PF13462">
    <property type="entry name" value="Thioredoxin_4"/>
    <property type="match status" value="1"/>
</dbReference>
<evidence type="ECO:0000256" key="1">
    <source>
        <dbReference type="ARBA" id="ARBA00005791"/>
    </source>
</evidence>
<evidence type="ECO:0000256" key="2">
    <source>
        <dbReference type="ARBA" id="ARBA00022729"/>
    </source>
</evidence>
<keyword evidence="9" id="KW-1185">Reference proteome</keyword>
<dbReference type="PANTHER" id="PTHR13887:SF14">
    <property type="entry name" value="DISULFIDE BOND FORMATION PROTEIN D"/>
    <property type="match status" value="1"/>
</dbReference>
<sequence length="235" mass="26779">MAATNQKSSNKWIFWMIGIIALGVVLIVVLDNQFSQGSEEEESAAADISYENQPYLGEEDAPVNIIEFGDYKCPACKNFQDAAFPQIKQEFVDTGKAKFYFINFPFINVDSDRSAKFAEVVYRELGNDIFWKFHETLYENQPPAEDEHKDIYKKDFLKETLQSVVEDESKVEQVMTAFEETSDDIISTDKEIAQSLNVSVTPTIAVNGKVFEGETFEDLKNRVEEASKENSQEEE</sequence>
<keyword evidence="6" id="KW-0812">Transmembrane</keyword>
<gene>
    <name evidence="8" type="ORF">ACFFGV_13440</name>
</gene>
<dbReference type="InterPro" id="IPR013766">
    <property type="entry name" value="Thioredoxin_domain"/>
</dbReference>
<keyword evidence="4" id="KW-1015">Disulfide bond</keyword>
<dbReference type="PANTHER" id="PTHR13887">
    <property type="entry name" value="GLUTATHIONE S-TRANSFERASE KAPPA"/>
    <property type="match status" value="1"/>
</dbReference>
<keyword evidence="5" id="KW-0676">Redox-active center</keyword>
<dbReference type="Proteomes" id="UP001589836">
    <property type="component" value="Unassembled WGS sequence"/>
</dbReference>
<dbReference type="InterPro" id="IPR036249">
    <property type="entry name" value="Thioredoxin-like_sf"/>
</dbReference>
<keyword evidence="6" id="KW-1133">Transmembrane helix</keyword>
<proteinExistence type="inferred from homology"/>
<accession>A0ABV6LQ82</accession>
<keyword evidence="3" id="KW-0560">Oxidoreductase</keyword>
<dbReference type="PROSITE" id="PS51352">
    <property type="entry name" value="THIOREDOXIN_2"/>
    <property type="match status" value="1"/>
</dbReference>
<dbReference type="Gene3D" id="3.40.30.10">
    <property type="entry name" value="Glutaredoxin"/>
    <property type="match status" value="1"/>
</dbReference>
<evidence type="ECO:0000259" key="7">
    <source>
        <dbReference type="PROSITE" id="PS51352"/>
    </source>
</evidence>
<protein>
    <submittedName>
        <fullName evidence="8">DsbA family protein</fullName>
    </submittedName>
</protein>
<dbReference type="RefSeq" id="WP_377348676.1">
    <property type="nucleotide sequence ID" value="NZ_JBHLTP010000011.1"/>
</dbReference>
<name>A0ABV6LQ82_9BACI</name>
<organism evidence="8 9">
    <name type="scientific">Pontibacillus salicampi</name>
    <dbReference type="NCBI Taxonomy" id="1449801"/>
    <lineage>
        <taxon>Bacteria</taxon>
        <taxon>Bacillati</taxon>
        <taxon>Bacillota</taxon>
        <taxon>Bacilli</taxon>
        <taxon>Bacillales</taxon>
        <taxon>Bacillaceae</taxon>
        <taxon>Pontibacillus</taxon>
    </lineage>
</organism>
<evidence type="ECO:0000313" key="9">
    <source>
        <dbReference type="Proteomes" id="UP001589836"/>
    </source>
</evidence>
<dbReference type="InterPro" id="IPR012336">
    <property type="entry name" value="Thioredoxin-like_fold"/>
</dbReference>
<feature type="domain" description="Thioredoxin" evidence="7">
    <location>
        <begin position="34"/>
        <end position="228"/>
    </location>
</feature>
<evidence type="ECO:0000256" key="5">
    <source>
        <dbReference type="ARBA" id="ARBA00023284"/>
    </source>
</evidence>
<evidence type="ECO:0000256" key="4">
    <source>
        <dbReference type="ARBA" id="ARBA00023157"/>
    </source>
</evidence>
<comment type="similarity">
    <text evidence="1">Belongs to the thioredoxin family. DsbA subfamily.</text>
</comment>